<dbReference type="InterPro" id="IPR029063">
    <property type="entry name" value="SAM-dependent_MTases_sf"/>
</dbReference>
<evidence type="ECO:0000313" key="4">
    <source>
        <dbReference type="EMBL" id="SDV04582.1"/>
    </source>
</evidence>
<dbReference type="SUPFAM" id="SSF53335">
    <property type="entry name" value="S-adenosyl-L-methionine-dependent methyltransferases"/>
    <property type="match status" value="1"/>
</dbReference>
<reference evidence="5" key="1">
    <citation type="submission" date="2016-10" db="EMBL/GenBank/DDBJ databases">
        <authorList>
            <person name="Varghese N."/>
            <person name="Submissions S."/>
        </authorList>
    </citation>
    <scope>NUCLEOTIDE SEQUENCE [LARGE SCALE GENOMIC DNA]</scope>
    <source>
        <strain evidence="5">DSM 21743</strain>
    </source>
</reference>
<sequence>MIAHGTEPGPRAGAARTPAAGPGWRPWREAWEEAAYGDAGFWTRERPRDHFSTGVGAGTLVARAVAALAPAGVTVVVDVGAGDGSLLAALVDLLPGVALVGVDRREPPPGLDPRVGWSVDHWDVDAGRWRGGGPGRWYAPGERPLLVAHEWLDDLPVPVVERAPDGWREVEVDADGDERPGHAATGEDAAWLERWWDVDPVHGDRAEVGRARDAAWAHLVTAALAAPGGRALAVDYGHRRSERPAGGSLVAYAHGRQRRPVPDGSVNLTAGVAVDALAAAGETQGAATVLLRRQSEQLDLLPDEAGTATGDPLAALVRRSERAALTDPRRWGGLWWLLQGRRT</sequence>
<dbReference type="EMBL" id="LT629799">
    <property type="protein sequence ID" value="SDV04582.1"/>
    <property type="molecule type" value="Genomic_DNA"/>
</dbReference>
<protein>
    <submittedName>
        <fullName evidence="4">SAM-dependent methyltransferase, MidA family</fullName>
    </submittedName>
</protein>
<gene>
    <name evidence="4" type="ORF">SAMN04488544_4002</name>
</gene>
<dbReference type="PANTHER" id="PTHR12049:SF7">
    <property type="entry name" value="PROTEIN ARGININE METHYLTRANSFERASE NDUFAF7, MITOCHONDRIAL"/>
    <property type="match status" value="1"/>
</dbReference>
<dbReference type="InterPro" id="IPR003788">
    <property type="entry name" value="NDUFAF7"/>
</dbReference>
<proteinExistence type="predicted"/>
<dbReference type="OrthoDB" id="4856867at2"/>
<dbReference type="Proteomes" id="UP000198825">
    <property type="component" value="Chromosome I"/>
</dbReference>
<dbReference type="STRING" id="546874.SAMN04488544_4002"/>
<dbReference type="PANTHER" id="PTHR12049">
    <property type="entry name" value="PROTEIN ARGININE METHYLTRANSFERASE NDUFAF7, MITOCHONDRIAL"/>
    <property type="match status" value="1"/>
</dbReference>
<keyword evidence="5" id="KW-1185">Reference proteome</keyword>
<evidence type="ECO:0000256" key="2">
    <source>
        <dbReference type="ARBA" id="ARBA00022679"/>
    </source>
</evidence>
<keyword evidence="1 4" id="KW-0489">Methyltransferase</keyword>
<dbReference type="GO" id="GO:0035243">
    <property type="term" value="F:protein-arginine omega-N symmetric methyltransferase activity"/>
    <property type="evidence" value="ECO:0007669"/>
    <property type="project" value="TreeGrafter"/>
</dbReference>
<dbReference type="Pfam" id="PF02636">
    <property type="entry name" value="Methyltransf_28"/>
    <property type="match status" value="1"/>
</dbReference>
<dbReference type="AlphaFoldDB" id="A0A1H2NGK0"/>
<dbReference type="Gene3D" id="3.40.50.12710">
    <property type="match status" value="1"/>
</dbReference>
<evidence type="ECO:0000256" key="3">
    <source>
        <dbReference type="SAM" id="MobiDB-lite"/>
    </source>
</evidence>
<keyword evidence="2 4" id="KW-0808">Transferase</keyword>
<dbReference type="GO" id="GO:0032259">
    <property type="term" value="P:methylation"/>
    <property type="evidence" value="ECO:0007669"/>
    <property type="project" value="UniProtKB-KW"/>
</dbReference>
<feature type="compositionally biased region" description="Low complexity" evidence="3">
    <location>
        <begin position="8"/>
        <end position="23"/>
    </location>
</feature>
<evidence type="ECO:0000313" key="5">
    <source>
        <dbReference type="Proteomes" id="UP000198825"/>
    </source>
</evidence>
<dbReference type="InterPro" id="IPR038375">
    <property type="entry name" value="NDUFAF7_sf"/>
</dbReference>
<dbReference type="RefSeq" id="WP_157720111.1">
    <property type="nucleotide sequence ID" value="NZ_LT629799.1"/>
</dbReference>
<accession>A0A1H2NGK0</accession>
<name>A0A1H2NGK0_9ACTN</name>
<evidence type="ECO:0000256" key="1">
    <source>
        <dbReference type="ARBA" id="ARBA00022603"/>
    </source>
</evidence>
<organism evidence="4 5">
    <name type="scientific">Microlunatus sagamiharensis</name>
    <dbReference type="NCBI Taxonomy" id="546874"/>
    <lineage>
        <taxon>Bacteria</taxon>
        <taxon>Bacillati</taxon>
        <taxon>Actinomycetota</taxon>
        <taxon>Actinomycetes</taxon>
        <taxon>Propionibacteriales</taxon>
        <taxon>Propionibacteriaceae</taxon>
        <taxon>Microlunatus</taxon>
    </lineage>
</organism>
<feature type="region of interest" description="Disordered" evidence="3">
    <location>
        <begin position="1"/>
        <end position="23"/>
    </location>
</feature>